<name>A0ACC1SRN2_9HYPO</name>
<proteinExistence type="predicted"/>
<protein>
    <submittedName>
        <fullName evidence="1">Uncharacterized protein</fullName>
    </submittedName>
</protein>
<comment type="caution">
    <text evidence="1">The sequence shown here is derived from an EMBL/GenBank/DDBJ whole genome shotgun (WGS) entry which is preliminary data.</text>
</comment>
<reference evidence="1" key="1">
    <citation type="submission" date="2022-08" db="EMBL/GenBank/DDBJ databases">
        <title>Genome Sequence of Fusarium decemcellulare.</title>
        <authorList>
            <person name="Buettner E."/>
        </authorList>
    </citation>
    <scope>NUCLEOTIDE SEQUENCE</scope>
    <source>
        <strain evidence="1">Babe19</strain>
    </source>
</reference>
<gene>
    <name evidence="1" type="ORF">NM208_g2716</name>
</gene>
<evidence type="ECO:0000313" key="2">
    <source>
        <dbReference type="Proteomes" id="UP001148629"/>
    </source>
</evidence>
<sequence length="1781" mass="200294">MAQAHCRRTRATSPDFEAETGLPGYRKYEAHELPDGVRLGFEYETYCINSPLYSGNLLRKFIIQGGKTLQRELKSEWEAFALAPNIKFVVNASGMGFGDAKCFPIRGQIELTNLTTANKTITRQNKDGTWSFVIPRSFNGGTVIGGTKEPGEWRIEPSADLRHRLLTTAQPIIAEACGKKKPLGSFKVIKDVVGRRPAREGGMRVETEAKDNGQGVKHVIHAYGAGGRGYEISWGVASEVNAPRSPDGAGLSNKYWDRAYENLDNGMKQDLNKLRRRFDEDTKKAIVRLAEKKSDPEAKSSLLQLSRGDYCKLNIGEKGEIQQLALTAERRLDAETIKHISRIKHDCQNRRATESDGDDDVSSASELLQICRERQESAEAKQWKFDFLGKERNLNELWGRVVDGVDKLRPAGDLATSTDHTAGLAWGIVKVLLEFAVLGEKGAGSALTGMATAVDAIQRASVYEKQIREVAQGQKPDDHLHIEAFETCLISTYQRIFKFFFTAATCLEKTKPSLYWYVFWTGRDILDFEQDVFKYEQKLFQDGATSFLITQGVVVKQVHNLLLDLNTRLPPPKKDTEAASQSATSSDIALTLSAISSRLDENQRLREEHCLKVNREETLSWFSTIKVKDHHKDAKRHRTTHTAKWIFEREEYKRWSTADNPRLLWIKGIAGAGKTVLVSKIIDEHRKKGSNAAEFQLAYFYCKRDDVDRRFSENILRSFIRQLASSFHPLPDKIHQIYKKKSPASVLSTRIDDREYLALLMELIPQTTETILILDALDECIGDDKESTYSSGEMLRVLKGFEKLLQCGLPVKIIVSSRYDNRVQGGLTGEIVEISPNDNHQDIEATVKKRIDEHNKRMDDEKRPQALISSELRKDIVKVFNEKAQGKFQWASLHIEHLLGGLEQRRLRGPSELKAELGKLPESLIQTYHDVFERIKNLRTTQRETAFRVFRWLLAFEGAFSSELLLAATCQQLKGEPGTKPDEVEGDVEFLLTACQHLVIEQGSVLRFSHLSVQEYCEEHQLELKANCRFDVAKVCAWILFRYDTREIALRLWASSYSKRARRTSDRGKVDGLWQFACENWPRLCKNCLEGAERDEIRNIMDTSPHNSSTGWILMRATRIILNCSSRIIISRNISRRISSGPILAIQLALSLINWMYPLESSRERFRGDFFRHSRSRSCSRVPGILVVITSIFSGILREMKQCICNHLVRHTWSLERAKELSRICEKLWGSQTSSVGDKGRYDENWASLEFRLTEGLEWAPESSGLGTDGSRVNRFRALGRLLVKIPWPARLLHGERHAILGLRRIFDDMDQDFQGGDERRCQEELARLTLLLLCLEPPSLSEEFAEVLFEKFPNASNISYQLLITPVEAFDWSIPLVEAAQNLDSRFLAILISHGASASAETEIGAPLMAAMRADRIENFKFLIERGADVNMRLRKDTYDTVLMAASCFAKMEFLDIILSTPGIQIDAVVETGKFATALIAACAVGSVEAVKKLLNRNAHAGKTVESGIYPNALFAAADTLSMRCVRILLRHGAKGLPEADHRSWRLNSLKTFDISDPDTVDNKSQALVRWLILAFVRGSGIDHGNKGHDSTEGQNNEPSVEGKHGLTEAGKSEDDSSSDDSDSESSLSTDKNEDDDSGNARPDGTGKTRRSDEQIIREEGQQGQDGEGGGIDDDSIAYNLSQLIMELSMDCHQSPQAVGLDLVNAFGFASSKHETALVKGFHALLQLPERSSLDMVTENWSRFLDLAEDCEELGEFEESDDRIGLLAGGGVPRDAGLWD</sequence>
<dbReference type="Proteomes" id="UP001148629">
    <property type="component" value="Unassembled WGS sequence"/>
</dbReference>
<evidence type="ECO:0000313" key="1">
    <source>
        <dbReference type="EMBL" id="KAJ3545019.1"/>
    </source>
</evidence>
<accession>A0ACC1SRN2</accession>
<organism evidence="1 2">
    <name type="scientific">Fusarium decemcellulare</name>
    <dbReference type="NCBI Taxonomy" id="57161"/>
    <lineage>
        <taxon>Eukaryota</taxon>
        <taxon>Fungi</taxon>
        <taxon>Dikarya</taxon>
        <taxon>Ascomycota</taxon>
        <taxon>Pezizomycotina</taxon>
        <taxon>Sordariomycetes</taxon>
        <taxon>Hypocreomycetidae</taxon>
        <taxon>Hypocreales</taxon>
        <taxon>Nectriaceae</taxon>
        <taxon>Fusarium</taxon>
        <taxon>Fusarium decemcellulare species complex</taxon>
    </lineage>
</organism>
<dbReference type="EMBL" id="JANRMS010000168">
    <property type="protein sequence ID" value="KAJ3545019.1"/>
    <property type="molecule type" value="Genomic_DNA"/>
</dbReference>
<keyword evidence="2" id="KW-1185">Reference proteome</keyword>